<dbReference type="SUPFAM" id="SSF51658">
    <property type="entry name" value="Xylose isomerase-like"/>
    <property type="match status" value="1"/>
</dbReference>
<dbReference type="Pfam" id="PF01261">
    <property type="entry name" value="AP_endonuc_2"/>
    <property type="match status" value="1"/>
</dbReference>
<dbReference type="InterPro" id="IPR013022">
    <property type="entry name" value="Xyl_isomerase-like_TIM-brl"/>
</dbReference>
<dbReference type="InterPro" id="IPR050312">
    <property type="entry name" value="IolE/XylAMocC-like"/>
</dbReference>
<keyword evidence="3" id="KW-1185">Reference proteome</keyword>
<name>A0ABW5QSL7_9BACL</name>
<gene>
    <name evidence="2" type="ORF">ACFSW5_03955</name>
</gene>
<organism evidence="2 3">
    <name type="scientific">Paenibacillus thailandensis</name>
    <dbReference type="NCBI Taxonomy" id="393250"/>
    <lineage>
        <taxon>Bacteria</taxon>
        <taxon>Bacillati</taxon>
        <taxon>Bacillota</taxon>
        <taxon>Bacilli</taxon>
        <taxon>Bacillales</taxon>
        <taxon>Paenibacillaceae</taxon>
        <taxon>Paenibacillus</taxon>
    </lineage>
</organism>
<feature type="domain" description="Xylose isomerase-like TIM barrel" evidence="1">
    <location>
        <begin position="26"/>
        <end position="257"/>
    </location>
</feature>
<dbReference type="RefSeq" id="WP_379270105.1">
    <property type="nucleotide sequence ID" value="NZ_JBHUGT010000040.1"/>
</dbReference>
<dbReference type="GO" id="GO:0016853">
    <property type="term" value="F:isomerase activity"/>
    <property type="evidence" value="ECO:0007669"/>
    <property type="project" value="UniProtKB-KW"/>
</dbReference>
<accession>A0ABW5QSL7</accession>
<comment type="caution">
    <text evidence="2">The sequence shown here is derived from an EMBL/GenBank/DDBJ whole genome shotgun (WGS) entry which is preliminary data.</text>
</comment>
<dbReference type="PANTHER" id="PTHR12110">
    <property type="entry name" value="HYDROXYPYRUVATE ISOMERASE"/>
    <property type="match status" value="1"/>
</dbReference>
<dbReference type="EMBL" id="JBHUMY010000003">
    <property type="protein sequence ID" value="MFD2659416.1"/>
    <property type="molecule type" value="Genomic_DNA"/>
</dbReference>
<reference evidence="3" key="1">
    <citation type="journal article" date="2019" name="Int. J. Syst. Evol. Microbiol.">
        <title>The Global Catalogue of Microorganisms (GCM) 10K type strain sequencing project: providing services to taxonomists for standard genome sequencing and annotation.</title>
        <authorList>
            <consortium name="The Broad Institute Genomics Platform"/>
            <consortium name="The Broad Institute Genome Sequencing Center for Infectious Disease"/>
            <person name="Wu L."/>
            <person name="Ma J."/>
        </authorList>
    </citation>
    <scope>NUCLEOTIDE SEQUENCE [LARGE SCALE GENOMIC DNA]</scope>
    <source>
        <strain evidence="3">TISTR 1827</strain>
    </source>
</reference>
<evidence type="ECO:0000313" key="3">
    <source>
        <dbReference type="Proteomes" id="UP001597493"/>
    </source>
</evidence>
<evidence type="ECO:0000259" key="1">
    <source>
        <dbReference type="Pfam" id="PF01261"/>
    </source>
</evidence>
<dbReference type="Proteomes" id="UP001597493">
    <property type="component" value="Unassembled WGS sequence"/>
</dbReference>
<dbReference type="Gene3D" id="3.20.20.150">
    <property type="entry name" value="Divalent-metal-dependent TIM barrel enzymes"/>
    <property type="match status" value="1"/>
</dbReference>
<sequence>MIRLGVNSVLFKEYDFETAARHIRLCGYDGLEIAAIQGMCEHLVLERWREQAPGIRRIAEELDLKLLAMEVASLDEQRLQLAFEAARELGTPIVNVGPGGKSDADADLAASIEKLDRMARLAGEYGVMLCVKAHVGQSVYNTPTTLRAMESITAPSFGIDMDPSHIYRANENPEEALAAVVGRVKHVHIRDCKGRQSGPGPIESQACGRGDIRLIDYCRVLVESGYDGPVNLEVIGANGHTLAQLTAIAAESRGFLNAALKSLGAR</sequence>
<protein>
    <submittedName>
        <fullName evidence="2">Sugar phosphate isomerase/epimerase family protein</fullName>
    </submittedName>
</protein>
<proteinExistence type="predicted"/>
<keyword evidence="2" id="KW-0413">Isomerase</keyword>
<evidence type="ECO:0000313" key="2">
    <source>
        <dbReference type="EMBL" id="MFD2659416.1"/>
    </source>
</evidence>
<dbReference type="InterPro" id="IPR036237">
    <property type="entry name" value="Xyl_isomerase-like_sf"/>
</dbReference>